<comment type="caution">
    <text evidence="1">The sequence shown here is derived from an EMBL/GenBank/DDBJ whole genome shotgun (WGS) entry which is preliminary data.</text>
</comment>
<name>A0A9R1UC88_LACSA</name>
<organism evidence="1 2">
    <name type="scientific">Lactuca sativa</name>
    <name type="common">Garden lettuce</name>
    <dbReference type="NCBI Taxonomy" id="4236"/>
    <lineage>
        <taxon>Eukaryota</taxon>
        <taxon>Viridiplantae</taxon>
        <taxon>Streptophyta</taxon>
        <taxon>Embryophyta</taxon>
        <taxon>Tracheophyta</taxon>
        <taxon>Spermatophyta</taxon>
        <taxon>Magnoliopsida</taxon>
        <taxon>eudicotyledons</taxon>
        <taxon>Gunneridae</taxon>
        <taxon>Pentapetalae</taxon>
        <taxon>asterids</taxon>
        <taxon>campanulids</taxon>
        <taxon>Asterales</taxon>
        <taxon>Asteraceae</taxon>
        <taxon>Cichorioideae</taxon>
        <taxon>Cichorieae</taxon>
        <taxon>Lactucinae</taxon>
        <taxon>Lactuca</taxon>
    </lineage>
</organism>
<protein>
    <submittedName>
        <fullName evidence="1">Uncharacterized protein</fullName>
    </submittedName>
</protein>
<dbReference type="AlphaFoldDB" id="A0A9R1UC88"/>
<accession>A0A9R1UC88</accession>
<evidence type="ECO:0000313" key="2">
    <source>
        <dbReference type="Proteomes" id="UP000235145"/>
    </source>
</evidence>
<reference evidence="1 2" key="1">
    <citation type="journal article" date="2017" name="Nat. Commun.">
        <title>Genome assembly with in vitro proximity ligation data and whole-genome triplication in lettuce.</title>
        <authorList>
            <person name="Reyes-Chin-Wo S."/>
            <person name="Wang Z."/>
            <person name="Yang X."/>
            <person name="Kozik A."/>
            <person name="Arikit S."/>
            <person name="Song C."/>
            <person name="Xia L."/>
            <person name="Froenicke L."/>
            <person name="Lavelle D.O."/>
            <person name="Truco M.J."/>
            <person name="Xia R."/>
            <person name="Zhu S."/>
            <person name="Xu C."/>
            <person name="Xu H."/>
            <person name="Xu X."/>
            <person name="Cox K."/>
            <person name="Korf I."/>
            <person name="Meyers B.C."/>
            <person name="Michelmore R.W."/>
        </authorList>
    </citation>
    <scope>NUCLEOTIDE SEQUENCE [LARGE SCALE GENOMIC DNA]</scope>
    <source>
        <strain evidence="2">cv. Salinas</strain>
        <tissue evidence="1">Seedlings</tissue>
    </source>
</reference>
<sequence>MAESSRRRKSKESKTAKKTKLRYVRDEEFDDDLLDLGLSDVEQDNFNPTSNLCDDHFLNILCDNKMLKNNQFEGDDEVDVKDIHQVEHEHEHLEDENELEVGVEFRVHDPTVKWNQMKPTAGDDKSKVLVRCGKKLQKSHVLLGSMLHGSTTNVLFR</sequence>
<keyword evidence="2" id="KW-1185">Reference proteome</keyword>
<evidence type="ECO:0000313" key="1">
    <source>
        <dbReference type="EMBL" id="KAJ0184481.1"/>
    </source>
</evidence>
<proteinExistence type="predicted"/>
<dbReference type="Proteomes" id="UP000235145">
    <property type="component" value="Unassembled WGS sequence"/>
</dbReference>
<dbReference type="EMBL" id="NBSK02000009">
    <property type="protein sequence ID" value="KAJ0184481.1"/>
    <property type="molecule type" value="Genomic_DNA"/>
</dbReference>
<gene>
    <name evidence="1" type="ORF">LSAT_V11C900477070</name>
</gene>